<dbReference type="Proteomes" id="UP000001396">
    <property type="component" value="Unassembled WGS sequence"/>
</dbReference>
<dbReference type="InParanoid" id="D3BAI2"/>
<name>D3BAI2_HETP5</name>
<evidence type="ECO:0000313" key="2">
    <source>
        <dbReference type="Proteomes" id="UP000001396"/>
    </source>
</evidence>
<reference evidence="1 2" key="1">
    <citation type="journal article" date="2011" name="Genome Res.">
        <title>Phylogeny-wide analysis of social amoeba genomes highlights ancient origins for complex intercellular communication.</title>
        <authorList>
            <person name="Heidel A.J."/>
            <person name="Lawal H.M."/>
            <person name="Felder M."/>
            <person name="Schilde C."/>
            <person name="Helps N.R."/>
            <person name="Tunggal B."/>
            <person name="Rivero F."/>
            <person name="John U."/>
            <person name="Schleicher M."/>
            <person name="Eichinger L."/>
            <person name="Platzer M."/>
            <person name="Noegel A.A."/>
            <person name="Schaap P."/>
            <person name="Gloeckner G."/>
        </authorList>
    </citation>
    <scope>NUCLEOTIDE SEQUENCE [LARGE SCALE GENOMIC DNA]</scope>
    <source>
        <strain evidence="2">ATCC 26659 / Pp 5 / PN500</strain>
    </source>
</reference>
<keyword evidence="2" id="KW-1185">Reference proteome</keyword>
<protein>
    <submittedName>
        <fullName evidence="1">Uncharacterized protein</fullName>
    </submittedName>
</protein>
<dbReference type="RefSeq" id="XP_020433686.1">
    <property type="nucleotide sequence ID" value="XM_020576437.1"/>
</dbReference>
<organism evidence="1 2">
    <name type="scientific">Heterostelium pallidum (strain ATCC 26659 / Pp 5 / PN500)</name>
    <name type="common">Cellular slime mold</name>
    <name type="synonym">Polysphondylium pallidum</name>
    <dbReference type="NCBI Taxonomy" id="670386"/>
    <lineage>
        <taxon>Eukaryota</taxon>
        <taxon>Amoebozoa</taxon>
        <taxon>Evosea</taxon>
        <taxon>Eumycetozoa</taxon>
        <taxon>Dictyostelia</taxon>
        <taxon>Acytosteliales</taxon>
        <taxon>Acytosteliaceae</taxon>
        <taxon>Heterostelium</taxon>
    </lineage>
</organism>
<comment type="caution">
    <text evidence="1">The sequence shown here is derived from an EMBL/GenBank/DDBJ whole genome shotgun (WGS) entry which is preliminary data.</text>
</comment>
<gene>
    <name evidence="1" type="ORF">PPL_05559</name>
</gene>
<dbReference type="GeneID" id="31361043"/>
<dbReference type="EMBL" id="ADBJ01000025">
    <property type="protein sequence ID" value="EFA81569.1"/>
    <property type="molecule type" value="Genomic_DNA"/>
</dbReference>
<evidence type="ECO:0000313" key="1">
    <source>
        <dbReference type="EMBL" id="EFA81569.1"/>
    </source>
</evidence>
<accession>D3BAI2</accession>
<sequence length="99" mass="11562">MERWVRAVCEAQFTFFVFVESQARKRTREEPEDSVSSTLVFDKRYIREDTVVRCVVEFGGRRFSLDGLISPSAKPNQWHHPLLKNDGHLSRPVAELLQQ</sequence>
<proteinExistence type="predicted"/>
<dbReference type="AlphaFoldDB" id="D3BAI2"/>